<dbReference type="AlphaFoldDB" id="A0A0P1A5A7"/>
<reference evidence="2" key="1">
    <citation type="submission" date="2014-09" db="EMBL/GenBank/DDBJ databases">
        <authorList>
            <person name="Sharma Rahul"/>
            <person name="Thines Marco"/>
        </authorList>
    </citation>
    <scope>NUCLEOTIDE SEQUENCE [LARGE SCALE GENOMIC DNA]</scope>
</reference>
<organism evidence="1 2">
    <name type="scientific">Plasmopara halstedii</name>
    <name type="common">Downy mildew of sunflower</name>
    <dbReference type="NCBI Taxonomy" id="4781"/>
    <lineage>
        <taxon>Eukaryota</taxon>
        <taxon>Sar</taxon>
        <taxon>Stramenopiles</taxon>
        <taxon>Oomycota</taxon>
        <taxon>Peronosporomycetes</taxon>
        <taxon>Peronosporales</taxon>
        <taxon>Peronosporaceae</taxon>
        <taxon>Plasmopara</taxon>
    </lineage>
</organism>
<name>A0A0P1A5A7_PLAHL</name>
<dbReference type="EMBL" id="CCYD01000041">
    <property type="protein sequence ID" value="CEG35264.1"/>
    <property type="molecule type" value="Genomic_DNA"/>
</dbReference>
<dbReference type="RefSeq" id="XP_024571633.1">
    <property type="nucleotide sequence ID" value="XM_024722249.1"/>
</dbReference>
<dbReference type="Proteomes" id="UP000054928">
    <property type="component" value="Unassembled WGS sequence"/>
</dbReference>
<protein>
    <submittedName>
        <fullName evidence="1">Uncharacterized protein</fullName>
    </submittedName>
</protein>
<sequence>MRCGISVYTSQHLNYQVLFIFLLSKIECQPPWGELTAFVFSPTSGTSSTKSYTPNQMQTHRIFNGVRMGIATAMLRVRRHYSEKISYHQAMSSTLSSLIAYTSDAFNMPDDWVRNPAIYIF</sequence>
<evidence type="ECO:0000313" key="1">
    <source>
        <dbReference type="EMBL" id="CEG35264.1"/>
    </source>
</evidence>
<proteinExistence type="predicted"/>
<evidence type="ECO:0000313" key="2">
    <source>
        <dbReference type="Proteomes" id="UP000054928"/>
    </source>
</evidence>
<keyword evidence="2" id="KW-1185">Reference proteome</keyword>
<dbReference type="GeneID" id="36404446"/>
<accession>A0A0P1A5A7</accession>